<dbReference type="PROSITE" id="PS51296">
    <property type="entry name" value="RIESKE"/>
    <property type="match status" value="1"/>
</dbReference>
<reference evidence="10" key="1">
    <citation type="journal article" date="2019" name="Int. J. Syst. Evol. Microbiol.">
        <title>The Global Catalogue of Microorganisms (GCM) 10K type strain sequencing project: providing services to taxonomists for standard genome sequencing and annotation.</title>
        <authorList>
            <consortium name="The Broad Institute Genomics Platform"/>
            <consortium name="The Broad Institute Genome Sequencing Center for Infectious Disease"/>
            <person name="Wu L."/>
            <person name="Ma J."/>
        </authorList>
    </citation>
    <scope>NUCLEOTIDE SEQUENCE [LARGE SCALE GENOMIC DNA]</scope>
    <source>
        <strain evidence="10">JCM 18304</strain>
    </source>
</reference>
<evidence type="ECO:0000256" key="5">
    <source>
        <dbReference type="ARBA" id="ARBA00023004"/>
    </source>
</evidence>
<protein>
    <submittedName>
        <fullName evidence="9">Aromatic ring-hydroxylating dioxygenase subunit alpha</fullName>
    </submittedName>
</protein>
<dbReference type="SUPFAM" id="SSF55961">
    <property type="entry name" value="Bet v1-like"/>
    <property type="match status" value="1"/>
</dbReference>
<organism evidence="9 10">
    <name type="scientific">Rugosimonospora acidiphila</name>
    <dbReference type="NCBI Taxonomy" id="556531"/>
    <lineage>
        <taxon>Bacteria</taxon>
        <taxon>Bacillati</taxon>
        <taxon>Actinomycetota</taxon>
        <taxon>Actinomycetes</taxon>
        <taxon>Micromonosporales</taxon>
        <taxon>Micromonosporaceae</taxon>
        <taxon>Rugosimonospora</taxon>
    </lineage>
</organism>
<comment type="caution">
    <text evidence="9">The sequence shown here is derived from an EMBL/GenBank/DDBJ whole genome shotgun (WGS) entry which is preliminary data.</text>
</comment>
<evidence type="ECO:0000256" key="7">
    <source>
        <dbReference type="SAM" id="MobiDB-lite"/>
    </source>
</evidence>
<dbReference type="InterPro" id="IPR036922">
    <property type="entry name" value="Rieske_2Fe-2S_sf"/>
</dbReference>
<dbReference type="InterPro" id="IPR001663">
    <property type="entry name" value="Rng_hydr_dOase-A"/>
</dbReference>
<dbReference type="Gene3D" id="2.102.10.10">
    <property type="entry name" value="Rieske [2Fe-2S] iron-sulphur domain"/>
    <property type="match status" value="1"/>
</dbReference>
<dbReference type="Pfam" id="PF00848">
    <property type="entry name" value="Ring_hydroxyl_A"/>
    <property type="match status" value="1"/>
</dbReference>
<keyword evidence="9" id="KW-0223">Dioxygenase</keyword>
<dbReference type="Gene3D" id="3.90.380.10">
    <property type="entry name" value="Naphthalene 1,2-dioxygenase Alpha Subunit, Chain A, domain 1"/>
    <property type="match status" value="2"/>
</dbReference>
<evidence type="ECO:0000256" key="6">
    <source>
        <dbReference type="ARBA" id="ARBA00023014"/>
    </source>
</evidence>
<dbReference type="PANTHER" id="PTHR43756">
    <property type="entry name" value="CHOLINE MONOOXYGENASE, CHLOROPLASTIC"/>
    <property type="match status" value="1"/>
</dbReference>
<feature type="region of interest" description="Disordered" evidence="7">
    <location>
        <begin position="1"/>
        <end position="23"/>
    </location>
</feature>
<evidence type="ECO:0000256" key="3">
    <source>
        <dbReference type="ARBA" id="ARBA00022723"/>
    </source>
</evidence>
<dbReference type="SUPFAM" id="SSF50022">
    <property type="entry name" value="ISP domain"/>
    <property type="match status" value="1"/>
</dbReference>
<keyword evidence="2" id="KW-0001">2Fe-2S</keyword>
<gene>
    <name evidence="9" type="ORF">GCM10023322_17610</name>
</gene>
<feature type="compositionally biased region" description="Gly residues" evidence="7">
    <location>
        <begin position="130"/>
        <end position="146"/>
    </location>
</feature>
<keyword evidence="3" id="KW-0479">Metal-binding</keyword>
<keyword evidence="5" id="KW-0408">Iron</keyword>
<proteinExistence type="predicted"/>
<sequence length="459" mass="47873">MTGPVGSSGSVGSSGWPGPAGSFGPAAPLDPAAVAEALRPFGASRTLPAAAYTDPAVLDWERRQLFAGAWTCVGRVDDLFAGGRPGPGVLFGAESPLAAGDGLGGSEITQRALTVGDVGVLLTAPARNVGHGGDGGDGGGDGDGRGHGGVRGFANVCRHRGHELLPDGGTAGRPSVICPYHGWSYRLDGSLARAPGAGVVATSPFDPARYGLVELPVEVWHGWVFVNALGGAPPFPSYLGGLAGLIAPYRPGSLWRGARHEYRVAANWKVIVENYQECCHCPLIHPELCRVSPPRSGQNWALPGAWVGGAMDLRPTAETMSLDGRSAGTAIEGAPEGTVRYVAVFPNLLISAHPDYVMTHRLEPLSPGATRVECAWYFPRVGTDPGYAVDFWDLTNRQDWAACESVQRGLSSPHFRPGPLAAGEDAVHRWMSLLARCYLDPIGAVAAACVDAAPDDRGQ</sequence>
<keyword evidence="10" id="KW-1185">Reference proteome</keyword>
<evidence type="ECO:0000313" key="10">
    <source>
        <dbReference type="Proteomes" id="UP001501570"/>
    </source>
</evidence>
<dbReference type="CDD" id="cd08884">
    <property type="entry name" value="RHO_alpha_C_GbcA-like"/>
    <property type="match status" value="1"/>
</dbReference>
<feature type="region of interest" description="Disordered" evidence="7">
    <location>
        <begin position="126"/>
        <end position="146"/>
    </location>
</feature>
<evidence type="ECO:0000256" key="2">
    <source>
        <dbReference type="ARBA" id="ARBA00022714"/>
    </source>
</evidence>
<accession>A0ABP9RPP5</accession>
<dbReference type="GO" id="GO:0051213">
    <property type="term" value="F:dioxygenase activity"/>
    <property type="evidence" value="ECO:0007669"/>
    <property type="project" value="UniProtKB-KW"/>
</dbReference>
<keyword evidence="4" id="KW-0560">Oxidoreductase</keyword>
<dbReference type="InterPro" id="IPR017941">
    <property type="entry name" value="Rieske_2Fe-2S"/>
</dbReference>
<evidence type="ECO:0000259" key="8">
    <source>
        <dbReference type="PROSITE" id="PS51296"/>
    </source>
</evidence>
<dbReference type="PANTHER" id="PTHR43756:SF5">
    <property type="entry name" value="CHOLINE MONOOXYGENASE, CHLOROPLASTIC"/>
    <property type="match status" value="1"/>
</dbReference>
<dbReference type="Proteomes" id="UP001501570">
    <property type="component" value="Unassembled WGS sequence"/>
</dbReference>
<keyword evidence="6" id="KW-0411">Iron-sulfur</keyword>
<evidence type="ECO:0000256" key="1">
    <source>
        <dbReference type="ARBA" id="ARBA00001962"/>
    </source>
</evidence>
<dbReference type="EMBL" id="BAABJQ010000004">
    <property type="protein sequence ID" value="GAA5181900.1"/>
    <property type="molecule type" value="Genomic_DNA"/>
</dbReference>
<dbReference type="Pfam" id="PF00355">
    <property type="entry name" value="Rieske"/>
    <property type="match status" value="1"/>
</dbReference>
<dbReference type="InterPro" id="IPR015879">
    <property type="entry name" value="Ring_hydroxy_dOase_asu_C_dom"/>
</dbReference>
<evidence type="ECO:0000313" key="9">
    <source>
        <dbReference type="EMBL" id="GAA5181900.1"/>
    </source>
</evidence>
<feature type="domain" description="Rieske" evidence="8">
    <location>
        <begin position="145"/>
        <end position="226"/>
    </location>
</feature>
<evidence type="ECO:0000256" key="4">
    <source>
        <dbReference type="ARBA" id="ARBA00023002"/>
    </source>
</evidence>
<dbReference type="RefSeq" id="WP_345627793.1">
    <property type="nucleotide sequence ID" value="NZ_BAABJQ010000004.1"/>
</dbReference>
<name>A0ABP9RPP5_9ACTN</name>
<comment type="cofactor">
    <cofactor evidence="1">
        <name>Fe cation</name>
        <dbReference type="ChEBI" id="CHEBI:24875"/>
    </cofactor>
</comment>